<evidence type="ECO:0000313" key="4">
    <source>
        <dbReference type="EMBL" id="KAK5690417.1"/>
    </source>
</evidence>
<dbReference type="InterPro" id="IPR036869">
    <property type="entry name" value="J_dom_sf"/>
</dbReference>
<reference evidence="4" key="1">
    <citation type="submission" date="2023-08" db="EMBL/GenBank/DDBJ databases">
        <title>Black Yeasts Isolated from many extreme environments.</title>
        <authorList>
            <person name="Coleine C."/>
            <person name="Stajich J.E."/>
            <person name="Selbmann L."/>
        </authorList>
    </citation>
    <scope>NUCLEOTIDE SEQUENCE</scope>
    <source>
        <strain evidence="4">CCFEE 5810</strain>
    </source>
</reference>
<evidence type="ECO:0000256" key="1">
    <source>
        <dbReference type="SAM" id="Coils"/>
    </source>
</evidence>
<accession>A0AAN7VX15</accession>
<dbReference type="AlphaFoldDB" id="A0AAN7VX15"/>
<protein>
    <recommendedName>
        <fullName evidence="3">J domain-containing protein</fullName>
    </recommendedName>
</protein>
<sequence length="289" mass="32474">MAAAGSSVSDLQELIKQDIQESQQLQQLIEQLRKDILEGATFIKDNVLGDIESQGKRMSKDLARRIDDIEAKENLNITDREYLRHLNARQVVWDRQVMQMAELRDLMFEARKTMTKTGSKSTIPGTVLSPGPVAALSVSMMSLQLTATSSTEENSQRQDSHEGEAGEDDDLEPEPDTSGWPLCYQILNIDPNTGSRDFEAALKKAYKKLERLHAPKYHPNDPKAPDRWSAVCRAHVVLEDAERKEFYDRHGRIPVELVGFDIAQLKTGDTAAAAAQRRADCREGPYQKP</sequence>
<feature type="coiled-coil region" evidence="1">
    <location>
        <begin position="8"/>
        <end position="35"/>
    </location>
</feature>
<dbReference type="Gene3D" id="1.10.287.110">
    <property type="entry name" value="DnaJ domain"/>
    <property type="match status" value="1"/>
</dbReference>
<keyword evidence="1" id="KW-0175">Coiled coil</keyword>
<evidence type="ECO:0000259" key="3">
    <source>
        <dbReference type="PROSITE" id="PS50076"/>
    </source>
</evidence>
<dbReference type="SUPFAM" id="SSF46565">
    <property type="entry name" value="Chaperone J-domain"/>
    <property type="match status" value="1"/>
</dbReference>
<evidence type="ECO:0000256" key="2">
    <source>
        <dbReference type="SAM" id="MobiDB-lite"/>
    </source>
</evidence>
<feature type="domain" description="J" evidence="3">
    <location>
        <begin position="182"/>
        <end position="251"/>
    </location>
</feature>
<feature type="compositionally biased region" description="Basic and acidic residues" evidence="2">
    <location>
        <begin position="154"/>
        <end position="164"/>
    </location>
</feature>
<dbReference type="InterPro" id="IPR001623">
    <property type="entry name" value="DnaJ_domain"/>
</dbReference>
<evidence type="ECO:0000313" key="5">
    <source>
        <dbReference type="Proteomes" id="UP001310594"/>
    </source>
</evidence>
<proteinExistence type="predicted"/>
<dbReference type="PRINTS" id="PR00625">
    <property type="entry name" value="JDOMAIN"/>
</dbReference>
<gene>
    <name evidence="4" type="ORF">LTR97_012285</name>
</gene>
<dbReference type="PROSITE" id="PS50076">
    <property type="entry name" value="DNAJ_2"/>
    <property type="match status" value="1"/>
</dbReference>
<organism evidence="4 5">
    <name type="scientific">Elasticomyces elasticus</name>
    <dbReference type="NCBI Taxonomy" id="574655"/>
    <lineage>
        <taxon>Eukaryota</taxon>
        <taxon>Fungi</taxon>
        <taxon>Dikarya</taxon>
        <taxon>Ascomycota</taxon>
        <taxon>Pezizomycotina</taxon>
        <taxon>Dothideomycetes</taxon>
        <taxon>Dothideomycetidae</taxon>
        <taxon>Mycosphaerellales</taxon>
        <taxon>Teratosphaeriaceae</taxon>
        <taxon>Elasticomyces</taxon>
    </lineage>
</organism>
<dbReference type="Proteomes" id="UP001310594">
    <property type="component" value="Unassembled WGS sequence"/>
</dbReference>
<dbReference type="EMBL" id="JAVRQU010000025">
    <property type="protein sequence ID" value="KAK5690417.1"/>
    <property type="molecule type" value="Genomic_DNA"/>
</dbReference>
<dbReference type="CDD" id="cd06257">
    <property type="entry name" value="DnaJ"/>
    <property type="match status" value="1"/>
</dbReference>
<comment type="caution">
    <text evidence="4">The sequence shown here is derived from an EMBL/GenBank/DDBJ whole genome shotgun (WGS) entry which is preliminary data.</text>
</comment>
<dbReference type="Pfam" id="PF00226">
    <property type="entry name" value="DnaJ"/>
    <property type="match status" value="1"/>
</dbReference>
<name>A0AAN7VX15_9PEZI</name>
<feature type="region of interest" description="Disordered" evidence="2">
    <location>
        <begin position="146"/>
        <end position="177"/>
    </location>
</feature>
<feature type="compositionally biased region" description="Acidic residues" evidence="2">
    <location>
        <begin position="165"/>
        <end position="175"/>
    </location>
</feature>